<evidence type="ECO:0000313" key="7">
    <source>
        <dbReference type="EMBL" id="RYO36566.1"/>
    </source>
</evidence>
<protein>
    <recommendedName>
        <fullName evidence="4">Carboxylic ester hydrolase</fullName>
        <ecNumber evidence="4">3.1.1.-</ecNumber>
    </recommendedName>
</protein>
<dbReference type="Proteomes" id="UP000293823">
    <property type="component" value="Unassembled WGS sequence"/>
</dbReference>
<dbReference type="AlphaFoldDB" id="A0A4Q4Q8N7"/>
<dbReference type="SUPFAM" id="SSF53474">
    <property type="entry name" value="alpha/beta-Hydrolases"/>
    <property type="match status" value="1"/>
</dbReference>
<keyword evidence="5" id="KW-1133">Transmembrane helix</keyword>
<feature type="transmembrane region" description="Helical" evidence="5">
    <location>
        <begin position="536"/>
        <end position="555"/>
    </location>
</feature>
<name>A0A4Q4Q8N7_9PLEO</name>
<comment type="similarity">
    <text evidence="2 4">Belongs to the type-B carboxylesterase/lipase family.</text>
</comment>
<dbReference type="InterPro" id="IPR019826">
    <property type="entry name" value="Carboxylesterase_B_AS"/>
</dbReference>
<evidence type="ECO:0000313" key="8">
    <source>
        <dbReference type="Proteomes" id="UP000293823"/>
    </source>
</evidence>
<dbReference type="PANTHER" id="PTHR11559">
    <property type="entry name" value="CARBOXYLESTERASE"/>
    <property type="match status" value="1"/>
</dbReference>
<feature type="signal peptide" evidence="4">
    <location>
        <begin position="1"/>
        <end position="17"/>
    </location>
</feature>
<gene>
    <name evidence="7" type="ORF">AA0113_g11473</name>
</gene>
<reference evidence="8" key="1">
    <citation type="journal article" date="2019" name="bioRxiv">
        <title>Genomics, evolutionary history and diagnostics of the Alternaria alternata species group including apple and Asian pear pathotypes.</title>
        <authorList>
            <person name="Armitage A.D."/>
            <person name="Cockerton H.M."/>
            <person name="Sreenivasaprasad S."/>
            <person name="Woodhall J.W."/>
            <person name="Lane C.R."/>
            <person name="Harrison R.J."/>
            <person name="Clarkson J.P."/>
        </authorList>
    </citation>
    <scope>NUCLEOTIDE SEQUENCE [LARGE SCALE GENOMIC DNA]</scope>
    <source>
        <strain evidence="8">RGR 97.0016</strain>
    </source>
</reference>
<dbReference type="InterPro" id="IPR029058">
    <property type="entry name" value="AB_hydrolase_fold"/>
</dbReference>
<dbReference type="GO" id="GO:0016787">
    <property type="term" value="F:hydrolase activity"/>
    <property type="evidence" value="ECO:0007669"/>
    <property type="project" value="UniProtKB-KW"/>
</dbReference>
<evidence type="ECO:0000256" key="2">
    <source>
        <dbReference type="ARBA" id="ARBA00005964"/>
    </source>
</evidence>
<dbReference type="PROSITE" id="PS00941">
    <property type="entry name" value="CARBOXYLESTERASE_B_2"/>
    <property type="match status" value="1"/>
</dbReference>
<dbReference type="InterPro" id="IPR002018">
    <property type="entry name" value="CarbesteraseB"/>
</dbReference>
<evidence type="ECO:0000259" key="6">
    <source>
        <dbReference type="Pfam" id="PF00135"/>
    </source>
</evidence>
<comment type="caution">
    <text evidence="7">The sequence shown here is derived from an EMBL/GenBank/DDBJ whole genome shotgun (WGS) entry which is preliminary data.</text>
</comment>
<evidence type="ECO:0000256" key="1">
    <source>
        <dbReference type="ARBA" id="ARBA00004685"/>
    </source>
</evidence>
<dbReference type="OrthoDB" id="408631at2759"/>
<dbReference type="Gene3D" id="3.40.50.1820">
    <property type="entry name" value="alpha/beta hydrolase"/>
    <property type="match status" value="1"/>
</dbReference>
<evidence type="ECO:0000256" key="5">
    <source>
        <dbReference type="SAM" id="Phobius"/>
    </source>
</evidence>
<dbReference type="InterPro" id="IPR019819">
    <property type="entry name" value="Carboxylesterase_B_CS"/>
</dbReference>
<keyword evidence="5" id="KW-0472">Membrane</keyword>
<evidence type="ECO:0000256" key="4">
    <source>
        <dbReference type="RuleBase" id="RU361235"/>
    </source>
</evidence>
<sequence>MFRLLLCVALLFQHALALQETIDLGYAKYRGKDLGNGVIRWAGMRYARNPSRVEGLRFTAPQDPKDESGVVNATKFGPLCIGTKRPLKAEFGGTNSEDCLFINVFAPERATNKSKLPVYVFIQGGGFNLNGNANYNGADLIDAGDDGMVVVNFNYRVGPYGFLAGREIVANSSLSLNNGLKDQRKALEWVQKHIQQFGGDPKHVTIGGASAGGGSVVFQLTAYGGRDDGLFHAAAAESPAFPSLRDVGDSQWQFDELLKQTGCADLNCMASLDAVTFQDAVSTLKMPFPGGKNPPLYFWNPTLDYDFVQDYTFNELKAGHFVNVPTIFGSATHDGINFVQKSIMSQSRSQDFLTDQYPALNWDTIRQVWGGNIATTADARWRSLTADVYGYIRYTCPALNVTDTYAINNTNPTWQYRWNVGSASHVGELLPIWNNATSAAGVFVQAYWASFIRSFDPNTHAAEYLVSKGSELQSPDWHSFSASNGQRLSFNDDNNVTMEAVPELEWQRCDAIDDMGLHLKQPTGDPTSLGSRHAPLTSTYLVIATMILGFFQWVVI</sequence>
<dbReference type="EC" id="3.1.1.-" evidence="4"/>
<proteinExistence type="inferred from homology"/>
<feature type="domain" description="Carboxylesterase type B" evidence="6">
    <location>
        <begin position="26"/>
        <end position="495"/>
    </location>
</feature>
<keyword evidence="4" id="KW-0732">Signal</keyword>
<keyword evidence="8" id="KW-1185">Reference proteome</keyword>
<dbReference type="Pfam" id="PF00135">
    <property type="entry name" value="COesterase"/>
    <property type="match status" value="1"/>
</dbReference>
<comment type="pathway">
    <text evidence="1">Mycotoxin biosynthesis.</text>
</comment>
<evidence type="ECO:0000256" key="3">
    <source>
        <dbReference type="ARBA" id="ARBA00022801"/>
    </source>
</evidence>
<dbReference type="PROSITE" id="PS00122">
    <property type="entry name" value="CARBOXYLESTERASE_B_1"/>
    <property type="match status" value="1"/>
</dbReference>
<keyword evidence="3 4" id="KW-0378">Hydrolase</keyword>
<dbReference type="EMBL" id="PEJP01000069">
    <property type="protein sequence ID" value="RYO36566.1"/>
    <property type="molecule type" value="Genomic_DNA"/>
</dbReference>
<keyword evidence="5" id="KW-0812">Transmembrane</keyword>
<accession>A0A4Q4Q8N7</accession>
<dbReference type="InterPro" id="IPR050309">
    <property type="entry name" value="Type-B_Carboxylest/Lipase"/>
</dbReference>
<organism evidence="7 8">
    <name type="scientific">Alternaria arborescens</name>
    <dbReference type="NCBI Taxonomy" id="156630"/>
    <lineage>
        <taxon>Eukaryota</taxon>
        <taxon>Fungi</taxon>
        <taxon>Dikarya</taxon>
        <taxon>Ascomycota</taxon>
        <taxon>Pezizomycotina</taxon>
        <taxon>Dothideomycetes</taxon>
        <taxon>Pleosporomycetidae</taxon>
        <taxon>Pleosporales</taxon>
        <taxon>Pleosporineae</taxon>
        <taxon>Pleosporaceae</taxon>
        <taxon>Alternaria</taxon>
        <taxon>Alternaria sect. Alternaria</taxon>
    </lineage>
</organism>
<feature type="chain" id="PRO_5020897953" description="Carboxylic ester hydrolase" evidence="4">
    <location>
        <begin position="18"/>
        <end position="556"/>
    </location>
</feature>